<keyword evidence="1" id="KW-0812">Transmembrane</keyword>
<gene>
    <name evidence="3" type="ORF">SAMN05216375_10215</name>
    <name evidence="2" type="ORF">TR210_539</name>
</gene>
<evidence type="ECO:0000256" key="1">
    <source>
        <dbReference type="SAM" id="Phobius"/>
    </source>
</evidence>
<evidence type="ECO:0000313" key="3">
    <source>
        <dbReference type="EMBL" id="SEI61808.1"/>
    </source>
</evidence>
<dbReference type="Proteomes" id="UP000076878">
    <property type="component" value="Unassembled WGS sequence"/>
</dbReference>
<evidence type="ECO:0000313" key="5">
    <source>
        <dbReference type="Proteomes" id="UP000199280"/>
    </source>
</evidence>
<dbReference type="Pfam" id="PF05437">
    <property type="entry name" value="AzlD"/>
    <property type="match status" value="1"/>
</dbReference>
<reference evidence="2 4" key="1">
    <citation type="submission" date="2016-02" db="EMBL/GenBank/DDBJ databases">
        <authorList>
            <person name="Wen L."/>
            <person name="He K."/>
            <person name="Yang H."/>
        </authorList>
    </citation>
    <scope>NUCLEOTIDE SEQUENCE [LARGE SCALE GENOMIC DNA]</scope>
    <source>
        <strain evidence="2">Trichococcus_R210</strain>
    </source>
</reference>
<keyword evidence="5" id="KW-1185">Reference proteome</keyword>
<dbReference type="EMBL" id="FJNB01000003">
    <property type="protein sequence ID" value="CZQ86638.1"/>
    <property type="molecule type" value="Genomic_DNA"/>
</dbReference>
<sequence>MDDQALWLILGGGLVTFLPRWIPIFALKNARIPLWFQKWMSFLPVSIFSALIASDIFFWEGKVSLNALDNAKLLPSLVTALVAYYSKNMILSVIAGIAGISLMVWIL</sequence>
<dbReference type="STRING" id="640938.TR210_539"/>
<dbReference type="AlphaFoldDB" id="A0A143YBH1"/>
<dbReference type="EMBL" id="FNYT01000002">
    <property type="protein sequence ID" value="SEI61808.1"/>
    <property type="molecule type" value="Genomic_DNA"/>
</dbReference>
<organism evidence="2 4">
    <name type="scientific">Trichococcus ilyis</name>
    <dbReference type="NCBI Taxonomy" id="640938"/>
    <lineage>
        <taxon>Bacteria</taxon>
        <taxon>Bacillati</taxon>
        <taxon>Bacillota</taxon>
        <taxon>Bacilli</taxon>
        <taxon>Lactobacillales</taxon>
        <taxon>Carnobacteriaceae</taxon>
        <taxon>Trichococcus</taxon>
    </lineage>
</organism>
<dbReference type="RefSeq" id="WP_068621322.1">
    <property type="nucleotide sequence ID" value="NZ_FJNB01000003.1"/>
</dbReference>
<feature type="transmembrane region" description="Helical" evidence="1">
    <location>
        <begin position="39"/>
        <end position="59"/>
    </location>
</feature>
<dbReference type="InterPro" id="IPR008407">
    <property type="entry name" value="Brnchd-chn_aa_trnsp_AzlD"/>
</dbReference>
<feature type="transmembrane region" description="Helical" evidence="1">
    <location>
        <begin position="6"/>
        <end position="27"/>
    </location>
</feature>
<feature type="transmembrane region" description="Helical" evidence="1">
    <location>
        <begin position="89"/>
        <end position="106"/>
    </location>
</feature>
<proteinExistence type="predicted"/>
<keyword evidence="1" id="KW-0472">Membrane</keyword>
<reference evidence="3 5" key="2">
    <citation type="submission" date="2016-10" db="EMBL/GenBank/DDBJ databases">
        <authorList>
            <person name="Varghese N."/>
            <person name="Submissions S."/>
        </authorList>
    </citation>
    <scope>NUCLEOTIDE SEQUENCE [LARGE SCALE GENOMIC DNA]</scope>
    <source>
        <strain evidence="3 5">DSM 22150</strain>
    </source>
</reference>
<accession>A0A143YBH1</accession>
<protein>
    <submittedName>
        <fullName evidence="2">Branched-chain amino acid transport azld</fullName>
    </submittedName>
    <submittedName>
        <fullName evidence="3">Branched-chain amino acid transport protein</fullName>
    </submittedName>
</protein>
<keyword evidence="1" id="KW-1133">Transmembrane helix</keyword>
<dbReference type="OrthoDB" id="7870017at2"/>
<dbReference type="Proteomes" id="UP000199280">
    <property type="component" value="Unassembled WGS sequence"/>
</dbReference>
<name>A0A143YBH1_9LACT</name>
<evidence type="ECO:0000313" key="2">
    <source>
        <dbReference type="EMBL" id="CZQ86638.1"/>
    </source>
</evidence>
<evidence type="ECO:0000313" key="4">
    <source>
        <dbReference type="Proteomes" id="UP000076878"/>
    </source>
</evidence>